<dbReference type="PROSITE" id="PS51379">
    <property type="entry name" value="4FE4S_FER_2"/>
    <property type="match status" value="1"/>
</dbReference>
<dbReference type="AlphaFoldDB" id="A0A2X3KVD6"/>
<sequence length="59" mass="6193">MAVRVDQDMCTGCGLCSQVCPEVFEVGDDGYAHVIKGADQSLSCVDEAIDQCPVGAISR</sequence>
<evidence type="ECO:0000259" key="7">
    <source>
        <dbReference type="PROSITE" id="PS51379"/>
    </source>
</evidence>
<keyword evidence="2 6" id="KW-0479">Metal-binding</keyword>
<evidence type="ECO:0000313" key="9">
    <source>
        <dbReference type="Proteomes" id="UP000249818"/>
    </source>
</evidence>
<reference evidence="9" key="1">
    <citation type="submission" date="2018-05" db="EMBL/GenBank/DDBJ databases">
        <authorList>
            <person name="Hao L."/>
        </authorList>
    </citation>
    <scope>NUCLEOTIDE SEQUENCE [LARGE SCALE GENOMIC DNA]</scope>
</reference>
<dbReference type="GO" id="GO:0005506">
    <property type="term" value="F:iron ion binding"/>
    <property type="evidence" value="ECO:0007669"/>
    <property type="project" value="UniProtKB-UniRule"/>
</dbReference>
<proteinExistence type="predicted"/>
<evidence type="ECO:0000256" key="5">
    <source>
        <dbReference type="ARBA" id="ARBA00023014"/>
    </source>
</evidence>
<dbReference type="GO" id="GO:0051536">
    <property type="term" value="F:iron-sulfur cluster binding"/>
    <property type="evidence" value="ECO:0007669"/>
    <property type="project" value="UniProtKB-KW"/>
</dbReference>
<keyword evidence="9" id="KW-1185">Reference proteome</keyword>
<dbReference type="InterPro" id="IPR001080">
    <property type="entry name" value="3Fe4S_ferredoxin"/>
</dbReference>
<evidence type="ECO:0000256" key="1">
    <source>
        <dbReference type="ARBA" id="ARBA00022448"/>
    </source>
</evidence>
<dbReference type="Proteomes" id="UP000249818">
    <property type="component" value="Chromosome BARAN1"/>
</dbReference>
<evidence type="ECO:0000256" key="3">
    <source>
        <dbReference type="ARBA" id="ARBA00022982"/>
    </source>
</evidence>
<dbReference type="PROSITE" id="PS00198">
    <property type="entry name" value="4FE4S_FER_1"/>
    <property type="match status" value="1"/>
</dbReference>
<keyword evidence="4 6" id="KW-0408">Iron</keyword>
<accession>A0A2X3KVD6</accession>
<dbReference type="EMBL" id="LS483254">
    <property type="protein sequence ID" value="SQD92528.1"/>
    <property type="molecule type" value="Genomic_DNA"/>
</dbReference>
<evidence type="ECO:0000313" key="8">
    <source>
        <dbReference type="EMBL" id="SQD92528.1"/>
    </source>
</evidence>
<dbReference type="PANTHER" id="PTHR36923:SF3">
    <property type="entry name" value="FERREDOXIN"/>
    <property type="match status" value="1"/>
</dbReference>
<dbReference type="SUPFAM" id="SSF54862">
    <property type="entry name" value="4Fe-4S ferredoxins"/>
    <property type="match status" value="1"/>
</dbReference>
<name>A0A2X3KVD6_9BACT</name>
<dbReference type="PRINTS" id="PR00352">
    <property type="entry name" value="3FE4SFRDOXIN"/>
</dbReference>
<keyword evidence="1 6" id="KW-0813">Transport</keyword>
<keyword evidence="3 6" id="KW-0249">Electron transport</keyword>
<evidence type="ECO:0000256" key="2">
    <source>
        <dbReference type="ARBA" id="ARBA00022723"/>
    </source>
</evidence>
<organism evidence="8 9">
    <name type="scientific">Candidatus Bipolaricaulis anaerobius</name>
    <dbReference type="NCBI Taxonomy" id="2026885"/>
    <lineage>
        <taxon>Bacteria</taxon>
        <taxon>Candidatus Bipolaricaulota</taxon>
        <taxon>Candidatus Bipolaricaulia</taxon>
        <taxon>Candidatus Bipolaricaulales</taxon>
        <taxon>Candidatus Bipolaricaulaceae</taxon>
        <taxon>Candidatus Bipolaricaulis</taxon>
    </lineage>
</organism>
<dbReference type="InterPro" id="IPR051269">
    <property type="entry name" value="Fe-S_cluster_ET"/>
</dbReference>
<gene>
    <name evidence="8" type="primary">fdx</name>
    <name evidence="8" type="ORF">BARAN1_0504</name>
</gene>
<comment type="function">
    <text evidence="6">Ferredoxins are iron-sulfur proteins that transfer electrons in a wide variety of metabolic reactions.</text>
</comment>
<keyword evidence="5 6" id="KW-0411">Iron-sulfur</keyword>
<dbReference type="InterPro" id="IPR017900">
    <property type="entry name" value="4Fe4S_Fe_S_CS"/>
</dbReference>
<dbReference type="RefSeq" id="WP_122030731.1">
    <property type="nucleotide sequence ID" value="NZ_LS483254.1"/>
</dbReference>
<evidence type="ECO:0000256" key="4">
    <source>
        <dbReference type="ARBA" id="ARBA00023004"/>
    </source>
</evidence>
<dbReference type="Pfam" id="PF13370">
    <property type="entry name" value="Fer4_13"/>
    <property type="match status" value="1"/>
</dbReference>
<dbReference type="GO" id="GO:0009055">
    <property type="term" value="F:electron transfer activity"/>
    <property type="evidence" value="ECO:0007669"/>
    <property type="project" value="UniProtKB-UniRule"/>
</dbReference>
<evidence type="ECO:0000256" key="6">
    <source>
        <dbReference type="RuleBase" id="RU368020"/>
    </source>
</evidence>
<feature type="domain" description="4Fe-4S ferredoxin-type" evidence="7">
    <location>
        <begin position="1"/>
        <end position="29"/>
    </location>
</feature>
<dbReference type="OrthoDB" id="9803397at2"/>
<dbReference type="KEGG" id="bana:BARAN1_0504"/>
<dbReference type="Gene3D" id="3.30.70.20">
    <property type="match status" value="1"/>
</dbReference>
<dbReference type="PANTHER" id="PTHR36923">
    <property type="entry name" value="FERREDOXIN"/>
    <property type="match status" value="1"/>
</dbReference>
<dbReference type="InterPro" id="IPR017896">
    <property type="entry name" value="4Fe4S_Fe-S-bd"/>
</dbReference>
<protein>
    <recommendedName>
        <fullName evidence="6">Ferredoxin</fullName>
    </recommendedName>
</protein>